<dbReference type="Gene3D" id="3.30.40.10">
    <property type="entry name" value="Zinc/RING finger domain, C3HC4 (zinc finger)"/>
    <property type="match status" value="1"/>
</dbReference>
<dbReference type="OMA" id="WNTDTRT"/>
<evidence type="ECO:0000313" key="1">
    <source>
        <dbReference type="EMBL" id="CCC47074.1"/>
    </source>
</evidence>
<dbReference type="EMBL" id="HE573019">
    <property type="protein sequence ID" value="CCC47074.1"/>
    <property type="molecule type" value="Genomic_DNA"/>
</dbReference>
<accession>G0TSZ4</accession>
<proteinExistence type="predicted"/>
<protein>
    <submittedName>
        <fullName evidence="1">Uncharacterized protein</fullName>
    </submittedName>
</protein>
<sequence>MTSQKLLLEVRSMSSADSVGSLLARIISLVKSEISVYPLRTHELCKISMVCGAFCRSLAVLDCVPATDVAKHAQLLSSAFGDLPSSAQATVFAYAIGEVEGLRTTRRLSTRQRINDLTRTVPASLWNVERITACLRELSLFEKSPHARKQSHGPSKRSRDAFETGTEGVLETVRWQQPLRDPLSHDVITIPARGLLCQHHEVFDLRSFVRAVQQVAVRSGDAVEMVMGQHWSTGCNGMGGRADDAVLAAPCAFCGQSIGLQSVRVDESIMEAMQRHLDNGGVLVVEGSVVWDAASEVYCIIERKKPAEEAKVEVVVTDDTLASETSRPRREVRIGDHVLFADE</sequence>
<dbReference type="InterPro" id="IPR013083">
    <property type="entry name" value="Znf_RING/FYVE/PHD"/>
</dbReference>
<reference evidence="1" key="1">
    <citation type="journal article" date="2012" name="Proc. Natl. Acad. Sci. U.S.A.">
        <title>Antigenic diversity is generated by distinct evolutionary mechanisms in African trypanosome species.</title>
        <authorList>
            <person name="Jackson A.P."/>
            <person name="Berry A."/>
            <person name="Aslett M."/>
            <person name="Allison H.C."/>
            <person name="Burton P."/>
            <person name="Vavrova-Anderson J."/>
            <person name="Brown R."/>
            <person name="Browne H."/>
            <person name="Corton N."/>
            <person name="Hauser H."/>
            <person name="Gamble J."/>
            <person name="Gilderthorp R."/>
            <person name="Marcello L."/>
            <person name="McQuillan J."/>
            <person name="Otto T.D."/>
            <person name="Quail M.A."/>
            <person name="Sanders M.J."/>
            <person name="van Tonder A."/>
            <person name="Ginger M.L."/>
            <person name="Field M.C."/>
            <person name="Barry J.D."/>
            <person name="Hertz-Fowler C."/>
            <person name="Berriman M."/>
        </authorList>
    </citation>
    <scope>NUCLEOTIDE SEQUENCE</scope>
    <source>
        <strain evidence="1">Y486</strain>
    </source>
</reference>
<dbReference type="VEuPathDB" id="TriTrypDB:TvY486_0302610"/>
<dbReference type="PANTHER" id="PTHR10782">
    <property type="entry name" value="ZINC FINGER MIZ DOMAIN-CONTAINING PROTEIN"/>
    <property type="match status" value="1"/>
</dbReference>
<dbReference type="AlphaFoldDB" id="G0TSZ4"/>
<dbReference type="GO" id="GO:0016925">
    <property type="term" value="P:protein sumoylation"/>
    <property type="evidence" value="ECO:0007669"/>
    <property type="project" value="TreeGrafter"/>
</dbReference>
<gene>
    <name evidence="1" type="ORF">TVY486_0302610</name>
</gene>
<dbReference type="GO" id="GO:0000785">
    <property type="term" value="C:chromatin"/>
    <property type="evidence" value="ECO:0007669"/>
    <property type="project" value="TreeGrafter"/>
</dbReference>
<dbReference type="GO" id="GO:0061665">
    <property type="term" value="F:SUMO ligase activity"/>
    <property type="evidence" value="ECO:0007669"/>
    <property type="project" value="TreeGrafter"/>
</dbReference>
<dbReference type="PANTHER" id="PTHR10782:SF96">
    <property type="entry name" value="SP-RING-TYPE DOMAIN-CONTAINING PROTEIN"/>
    <property type="match status" value="1"/>
</dbReference>
<organism evidence="1">
    <name type="scientific">Trypanosoma vivax (strain Y486)</name>
    <dbReference type="NCBI Taxonomy" id="1055687"/>
    <lineage>
        <taxon>Eukaryota</taxon>
        <taxon>Discoba</taxon>
        <taxon>Euglenozoa</taxon>
        <taxon>Kinetoplastea</taxon>
        <taxon>Metakinetoplastina</taxon>
        <taxon>Trypanosomatida</taxon>
        <taxon>Trypanosomatidae</taxon>
        <taxon>Trypanosoma</taxon>
        <taxon>Duttonella</taxon>
    </lineage>
</organism>
<name>G0TSZ4_TRYVY</name>